<evidence type="ECO:0000256" key="1">
    <source>
        <dbReference type="SAM" id="MobiDB-lite"/>
    </source>
</evidence>
<comment type="caution">
    <text evidence="2">The sequence shown here is derived from an EMBL/GenBank/DDBJ whole genome shotgun (WGS) entry which is preliminary data.</text>
</comment>
<evidence type="ECO:0000313" key="3">
    <source>
        <dbReference type="Proteomes" id="UP000467840"/>
    </source>
</evidence>
<feature type="region of interest" description="Disordered" evidence="1">
    <location>
        <begin position="53"/>
        <end position="73"/>
    </location>
</feature>
<sequence length="109" mass="11619">MSTVLKITTSFKLAAPAASVLNKEDIKVYDMSGLVDIWTAELAKLREKGQAIWSSKSSTTTSEPSKLARSEGANQAESLATLVRGMRVKSSGLAFSEASLSMLIDCFSA</sequence>
<gene>
    <name evidence="2" type="ORF">GH714_008465</name>
</gene>
<protein>
    <submittedName>
        <fullName evidence="2">Uncharacterized protein</fullName>
    </submittedName>
</protein>
<reference evidence="2 3" key="1">
    <citation type="journal article" date="2020" name="Mol. Plant">
        <title>The Chromosome-Based Rubber Tree Genome Provides New Insights into Spurge Genome Evolution and Rubber Biosynthesis.</title>
        <authorList>
            <person name="Liu J."/>
            <person name="Shi C."/>
            <person name="Shi C.C."/>
            <person name="Li W."/>
            <person name="Zhang Q.J."/>
            <person name="Zhang Y."/>
            <person name="Li K."/>
            <person name="Lu H.F."/>
            <person name="Shi C."/>
            <person name="Zhu S.T."/>
            <person name="Xiao Z.Y."/>
            <person name="Nan H."/>
            <person name="Yue Y."/>
            <person name="Zhu X.G."/>
            <person name="Wu Y."/>
            <person name="Hong X.N."/>
            <person name="Fan G.Y."/>
            <person name="Tong Y."/>
            <person name="Zhang D."/>
            <person name="Mao C.L."/>
            <person name="Liu Y.L."/>
            <person name="Hao S.J."/>
            <person name="Liu W.Q."/>
            <person name="Lv M.Q."/>
            <person name="Zhang H.B."/>
            <person name="Liu Y."/>
            <person name="Hu-Tang G.R."/>
            <person name="Wang J.P."/>
            <person name="Wang J.H."/>
            <person name="Sun Y.H."/>
            <person name="Ni S.B."/>
            <person name="Chen W.B."/>
            <person name="Zhang X.C."/>
            <person name="Jiao Y.N."/>
            <person name="Eichler E.E."/>
            <person name="Li G.H."/>
            <person name="Liu X."/>
            <person name="Gao L.Z."/>
        </authorList>
    </citation>
    <scope>NUCLEOTIDE SEQUENCE [LARGE SCALE GENOMIC DNA]</scope>
    <source>
        <strain evidence="3">cv. GT1</strain>
        <tissue evidence="2">Leaf</tissue>
    </source>
</reference>
<accession>A0A6A6LZ70</accession>
<organism evidence="2 3">
    <name type="scientific">Hevea brasiliensis</name>
    <name type="common">Para rubber tree</name>
    <name type="synonym">Siphonia brasiliensis</name>
    <dbReference type="NCBI Taxonomy" id="3981"/>
    <lineage>
        <taxon>Eukaryota</taxon>
        <taxon>Viridiplantae</taxon>
        <taxon>Streptophyta</taxon>
        <taxon>Embryophyta</taxon>
        <taxon>Tracheophyta</taxon>
        <taxon>Spermatophyta</taxon>
        <taxon>Magnoliopsida</taxon>
        <taxon>eudicotyledons</taxon>
        <taxon>Gunneridae</taxon>
        <taxon>Pentapetalae</taxon>
        <taxon>rosids</taxon>
        <taxon>fabids</taxon>
        <taxon>Malpighiales</taxon>
        <taxon>Euphorbiaceae</taxon>
        <taxon>Crotonoideae</taxon>
        <taxon>Micrandreae</taxon>
        <taxon>Hevea</taxon>
    </lineage>
</organism>
<name>A0A6A6LZ70_HEVBR</name>
<dbReference type="Proteomes" id="UP000467840">
    <property type="component" value="Chromosome 9"/>
</dbReference>
<keyword evidence="3" id="KW-1185">Reference proteome</keyword>
<proteinExistence type="predicted"/>
<dbReference type="EMBL" id="JAAGAX010000008">
    <property type="protein sequence ID" value="KAF2305857.1"/>
    <property type="molecule type" value="Genomic_DNA"/>
</dbReference>
<evidence type="ECO:0000313" key="2">
    <source>
        <dbReference type="EMBL" id="KAF2305857.1"/>
    </source>
</evidence>
<dbReference type="PANTHER" id="PTHR38222:SF1">
    <property type="entry name" value="TFIIS N-TERMINAL DOMAIN-CONTAINING PROTEIN"/>
    <property type="match status" value="1"/>
</dbReference>
<dbReference type="PANTHER" id="PTHR38222">
    <property type="entry name" value="TFIIS N-TERMINAL DOMAIN-CONTAINING PROTEIN"/>
    <property type="match status" value="1"/>
</dbReference>
<dbReference type="AlphaFoldDB" id="A0A6A6LZ70"/>